<feature type="region of interest" description="Disordered" evidence="1">
    <location>
        <begin position="1"/>
        <end position="53"/>
    </location>
</feature>
<dbReference type="CDD" id="cd24054">
    <property type="entry name" value="ASKHA_NBD_AaPPX-GppA_MtPPX2-like"/>
    <property type="match status" value="1"/>
</dbReference>
<dbReference type="InterPro" id="IPR003695">
    <property type="entry name" value="Ppx_GppA_N"/>
</dbReference>
<dbReference type="GO" id="GO:0016462">
    <property type="term" value="F:pyrophosphatase activity"/>
    <property type="evidence" value="ECO:0007669"/>
    <property type="project" value="TreeGrafter"/>
</dbReference>
<sequence length="372" mass="39357">MESGTQRADRSRPQDSPQRSGNDRAEGAAIRDGIGDGATRPATRRHASRGDGAARGNDILAALDLGTNNCRLLVARPAGQGGFRVIDAFSRIVRLGEGVGASGALADAAIERTLDALRICGSKIRRRRVTRFRAVATEACRRARNGPEFLARVEQETGIALEVISSTEEAGLALAGCAPLLDPNLPGALVFDIGGGSTELAWSRGTLAQGQAAVTSIPIGVVTLAETYGGDRYGPGVYERMIEDVAVWLRAYEREHAIAAEVGAGRVQVVGTSGTVTTLAGVHLNLPRYVRDRVDGLFLDVADTLAIGRRLADQSFEGRAAHPCIGRERADLVVAGCAILEAICRQWPVMRMRVADRGVREGILFGLIAGTS</sequence>
<dbReference type="EMBL" id="FNBW01000016">
    <property type="protein sequence ID" value="SDG41221.1"/>
    <property type="molecule type" value="Genomic_DNA"/>
</dbReference>
<feature type="domain" description="Ppx/GppA phosphatase N-terminal" evidence="2">
    <location>
        <begin position="79"/>
        <end position="367"/>
    </location>
</feature>
<evidence type="ECO:0000313" key="3">
    <source>
        <dbReference type="EMBL" id="SDG41221.1"/>
    </source>
</evidence>
<protein>
    <submittedName>
        <fullName evidence="3">Exopolyphosphatase / guanosine-5'-triphosphate,3'-diphosphate pyrophosphatase</fullName>
    </submittedName>
</protein>
<organism evidence="3 4">
    <name type="scientific">Thalassobaculum litoreum DSM 18839</name>
    <dbReference type="NCBI Taxonomy" id="1123362"/>
    <lineage>
        <taxon>Bacteria</taxon>
        <taxon>Pseudomonadati</taxon>
        <taxon>Pseudomonadota</taxon>
        <taxon>Alphaproteobacteria</taxon>
        <taxon>Rhodospirillales</taxon>
        <taxon>Thalassobaculaceae</taxon>
        <taxon>Thalassobaculum</taxon>
    </lineage>
</organism>
<dbReference type="PANTHER" id="PTHR30005:SF0">
    <property type="entry name" value="RETROGRADE REGULATION PROTEIN 2"/>
    <property type="match status" value="1"/>
</dbReference>
<dbReference type="InterPro" id="IPR043129">
    <property type="entry name" value="ATPase_NBD"/>
</dbReference>
<reference evidence="3 4" key="1">
    <citation type="submission" date="2016-10" db="EMBL/GenBank/DDBJ databases">
        <authorList>
            <person name="Varghese N."/>
            <person name="Submissions S."/>
        </authorList>
    </citation>
    <scope>NUCLEOTIDE SEQUENCE [LARGE SCALE GENOMIC DNA]</scope>
    <source>
        <strain evidence="3 4">DSM 18839</strain>
    </source>
</reference>
<proteinExistence type="predicted"/>
<dbReference type="SUPFAM" id="SSF53067">
    <property type="entry name" value="Actin-like ATPase domain"/>
    <property type="match status" value="2"/>
</dbReference>
<dbReference type="Proteomes" id="UP000198615">
    <property type="component" value="Unassembled WGS sequence"/>
</dbReference>
<accession>A0A8G2BLL1</accession>
<dbReference type="RefSeq" id="WP_093153717.1">
    <property type="nucleotide sequence ID" value="NZ_FNBW01000016.1"/>
</dbReference>
<evidence type="ECO:0000256" key="1">
    <source>
        <dbReference type="SAM" id="MobiDB-lite"/>
    </source>
</evidence>
<comment type="caution">
    <text evidence="3">The sequence shown here is derived from an EMBL/GenBank/DDBJ whole genome shotgun (WGS) entry which is preliminary data.</text>
</comment>
<evidence type="ECO:0000259" key="2">
    <source>
        <dbReference type="Pfam" id="PF02541"/>
    </source>
</evidence>
<dbReference type="Gene3D" id="3.30.420.150">
    <property type="entry name" value="Exopolyphosphatase. Domain 2"/>
    <property type="match status" value="1"/>
</dbReference>
<dbReference type="Gene3D" id="3.30.420.40">
    <property type="match status" value="1"/>
</dbReference>
<dbReference type="AlphaFoldDB" id="A0A8G2BLL1"/>
<dbReference type="OrthoDB" id="9793035at2"/>
<dbReference type="PANTHER" id="PTHR30005">
    <property type="entry name" value="EXOPOLYPHOSPHATASE"/>
    <property type="match status" value="1"/>
</dbReference>
<keyword evidence="4" id="KW-1185">Reference proteome</keyword>
<dbReference type="Pfam" id="PF02541">
    <property type="entry name" value="Ppx-GppA"/>
    <property type="match status" value="1"/>
</dbReference>
<name>A0A8G2BLL1_9PROT</name>
<gene>
    <name evidence="3" type="ORF">SAMN05660686_04325</name>
</gene>
<evidence type="ECO:0000313" key="4">
    <source>
        <dbReference type="Proteomes" id="UP000198615"/>
    </source>
</evidence>
<dbReference type="InterPro" id="IPR050273">
    <property type="entry name" value="GppA/Ppx_hydrolase"/>
</dbReference>